<dbReference type="Gene3D" id="1.10.357.10">
    <property type="entry name" value="Tetracycline Repressor, domain 2"/>
    <property type="match status" value="1"/>
</dbReference>
<reference evidence="2" key="1">
    <citation type="submission" date="2018-07" db="EMBL/GenBank/DDBJ databases">
        <title>Genome sequencing of Paracoccus sp. SC2-6.</title>
        <authorList>
            <person name="Heo J."/>
            <person name="Kim S.-J."/>
            <person name="Kwon S.-W."/>
        </authorList>
    </citation>
    <scope>NUCLEOTIDE SEQUENCE [LARGE SCALE GENOMIC DNA]</scope>
    <source>
        <strain evidence="2">SC2-6</strain>
    </source>
</reference>
<dbReference type="AlphaFoldDB" id="A0A344PG97"/>
<dbReference type="SUPFAM" id="SSF48498">
    <property type="entry name" value="Tetracyclin repressor-like, C-terminal domain"/>
    <property type="match status" value="1"/>
</dbReference>
<gene>
    <name evidence="1" type="ORF">DRW48_00605</name>
</gene>
<keyword evidence="2" id="KW-1185">Reference proteome</keyword>
<dbReference type="KEGG" id="pars:DRW48_00605"/>
<accession>A0A344PG97</accession>
<dbReference type="InterPro" id="IPR036271">
    <property type="entry name" value="Tet_transcr_reg_TetR-rel_C_sf"/>
</dbReference>
<protein>
    <submittedName>
        <fullName evidence="1">TetR/AcrR family transcriptional regulator</fullName>
    </submittedName>
</protein>
<evidence type="ECO:0000313" key="1">
    <source>
        <dbReference type="EMBL" id="AXC48402.1"/>
    </source>
</evidence>
<dbReference type="Proteomes" id="UP000252023">
    <property type="component" value="Chromosome"/>
</dbReference>
<evidence type="ECO:0000313" key="2">
    <source>
        <dbReference type="Proteomes" id="UP000252023"/>
    </source>
</evidence>
<dbReference type="SUPFAM" id="SSF46689">
    <property type="entry name" value="Homeodomain-like"/>
    <property type="match status" value="1"/>
</dbReference>
<dbReference type="OrthoDB" id="5512127at2"/>
<dbReference type="RefSeq" id="WP_114074722.1">
    <property type="nucleotide sequence ID" value="NZ_CP030918.1"/>
</dbReference>
<dbReference type="InterPro" id="IPR009057">
    <property type="entry name" value="Homeodomain-like_sf"/>
</dbReference>
<sequence length="206" mass="23089">MVRAKGSRNTGYDERRAELLECLRHRIRQPGASNPTLRELSIACGCSVSTLKHYFGRRQDIVLAIFEDTHARARRHLERVREPTGPLDQSIRDAVHEAWMVLSDLGAARTLGIGLSEGLGHAALGPGYLNDVFDPYIRALCDRLATHILRGEMRDVEPRMAALALASPLLLAALHQEHLDGARVWPLDREKMLDHTVESFLRAYAL</sequence>
<name>A0A344PG97_9RHOB</name>
<organism evidence="1 2">
    <name type="scientific">Paracoccus suum</name>
    <dbReference type="NCBI Taxonomy" id="2259340"/>
    <lineage>
        <taxon>Bacteria</taxon>
        <taxon>Pseudomonadati</taxon>
        <taxon>Pseudomonadota</taxon>
        <taxon>Alphaproteobacteria</taxon>
        <taxon>Rhodobacterales</taxon>
        <taxon>Paracoccaceae</taxon>
        <taxon>Paracoccus</taxon>
    </lineage>
</organism>
<dbReference type="EMBL" id="CP030918">
    <property type="protein sequence ID" value="AXC48402.1"/>
    <property type="molecule type" value="Genomic_DNA"/>
</dbReference>
<proteinExistence type="predicted"/>